<dbReference type="Proteomes" id="UP000236893">
    <property type="component" value="Unassembled WGS sequence"/>
</dbReference>
<organism evidence="1 2">
    <name type="scientific">Solitalea longa</name>
    <dbReference type="NCBI Taxonomy" id="2079460"/>
    <lineage>
        <taxon>Bacteria</taxon>
        <taxon>Pseudomonadati</taxon>
        <taxon>Bacteroidota</taxon>
        <taxon>Sphingobacteriia</taxon>
        <taxon>Sphingobacteriales</taxon>
        <taxon>Sphingobacteriaceae</taxon>
        <taxon>Solitalea</taxon>
    </lineage>
</organism>
<comment type="caution">
    <text evidence="1">The sequence shown here is derived from an EMBL/GenBank/DDBJ whole genome shotgun (WGS) entry which is preliminary data.</text>
</comment>
<protein>
    <submittedName>
        <fullName evidence="1">Uncharacterized protein</fullName>
    </submittedName>
</protein>
<dbReference type="EMBL" id="PQVF01000015">
    <property type="protein sequence ID" value="POY34992.1"/>
    <property type="molecule type" value="Genomic_DNA"/>
</dbReference>
<accession>A0A2S4ZYI5</accession>
<keyword evidence="2" id="KW-1185">Reference proteome</keyword>
<evidence type="ECO:0000313" key="1">
    <source>
        <dbReference type="EMBL" id="POY34992.1"/>
    </source>
</evidence>
<dbReference type="AlphaFoldDB" id="A0A2S4ZYI5"/>
<sequence>MNVLVLMNRFINFFELMCMPLHLVKRKHQPFVSGKKSKSGKFIAQTNLLKIFRLDDLDM</sequence>
<proteinExistence type="predicted"/>
<reference evidence="1 2" key="1">
    <citation type="submission" date="2018-01" db="EMBL/GenBank/DDBJ databases">
        <authorList>
            <person name="Gaut B.S."/>
            <person name="Morton B.R."/>
            <person name="Clegg M.T."/>
            <person name="Duvall M.R."/>
        </authorList>
    </citation>
    <scope>NUCLEOTIDE SEQUENCE [LARGE SCALE GENOMIC DNA]</scope>
    <source>
        <strain evidence="1 2">HR-AV</strain>
    </source>
</reference>
<gene>
    <name evidence="1" type="ORF">C3K47_17185</name>
</gene>
<evidence type="ECO:0000313" key="2">
    <source>
        <dbReference type="Proteomes" id="UP000236893"/>
    </source>
</evidence>
<name>A0A2S4ZYI5_9SPHI</name>